<dbReference type="AlphaFoldDB" id="A0A504X296"/>
<keyword evidence="3 4" id="KW-0479">Metal-binding</keyword>
<dbReference type="SUPFAM" id="SSF48264">
    <property type="entry name" value="Cytochrome P450"/>
    <property type="match status" value="1"/>
</dbReference>
<dbReference type="PANTHER" id="PTHR24305:SF166">
    <property type="entry name" value="CYTOCHROME P450 12A4, MITOCHONDRIAL-RELATED"/>
    <property type="match status" value="1"/>
</dbReference>
<dbReference type="PANTHER" id="PTHR24305">
    <property type="entry name" value="CYTOCHROME P450"/>
    <property type="match status" value="1"/>
</dbReference>
<dbReference type="Gene3D" id="1.10.630.10">
    <property type="entry name" value="Cytochrome P450"/>
    <property type="match status" value="1"/>
</dbReference>
<evidence type="ECO:0000256" key="2">
    <source>
        <dbReference type="ARBA" id="ARBA00010617"/>
    </source>
</evidence>
<protein>
    <submittedName>
        <fullName evidence="5">Cytochrome P450 family protein</fullName>
    </submittedName>
</protein>
<dbReference type="PRINTS" id="PR00385">
    <property type="entry name" value="P450"/>
</dbReference>
<dbReference type="Pfam" id="PF00067">
    <property type="entry name" value="p450"/>
    <property type="match status" value="1"/>
</dbReference>
<dbReference type="InterPro" id="IPR036396">
    <property type="entry name" value="Cyt_P450_sf"/>
</dbReference>
<feature type="binding site" description="axial binding residue" evidence="3">
    <location>
        <position position="453"/>
    </location>
    <ligand>
        <name>heme</name>
        <dbReference type="ChEBI" id="CHEBI:30413"/>
    </ligand>
    <ligandPart>
        <name>Fe</name>
        <dbReference type="ChEBI" id="CHEBI:18248"/>
    </ligandPart>
</feature>
<comment type="similarity">
    <text evidence="2 4">Belongs to the cytochrome P450 family.</text>
</comment>
<evidence type="ECO:0000256" key="3">
    <source>
        <dbReference type="PIRSR" id="PIRSR602401-1"/>
    </source>
</evidence>
<comment type="caution">
    <text evidence="5">The sequence shown here is derived from an EMBL/GenBank/DDBJ whole genome shotgun (WGS) entry which is preliminary data.</text>
</comment>
<dbReference type="EMBL" id="RHLC01000004">
    <property type="protein sequence ID" value="TPP40220.1"/>
    <property type="molecule type" value="Genomic_DNA"/>
</dbReference>
<dbReference type="FunFam" id="1.10.630.10:FF:000193">
    <property type="entry name" value="Cytochrome p450-like protein"/>
    <property type="match status" value="1"/>
</dbReference>
<accession>A0A504X296</accession>
<dbReference type="Proteomes" id="UP000318447">
    <property type="component" value="Unassembled WGS sequence"/>
</dbReference>
<keyword evidence="3 4" id="KW-0408">Iron</keyword>
<dbReference type="InterPro" id="IPR017972">
    <property type="entry name" value="Cyt_P450_CS"/>
</dbReference>
<keyword evidence="3 4" id="KW-0349">Heme</keyword>
<comment type="cofactor">
    <cofactor evidence="1 3">
        <name>heme</name>
        <dbReference type="ChEBI" id="CHEBI:30413"/>
    </cofactor>
</comment>
<keyword evidence="4" id="KW-0560">Oxidoreductase</keyword>
<evidence type="ECO:0000256" key="4">
    <source>
        <dbReference type="RuleBase" id="RU000461"/>
    </source>
</evidence>
<reference evidence="6" key="1">
    <citation type="submission" date="2019-02" db="EMBL/GenBank/DDBJ databases">
        <title>FDA dAtabase for Regulatory Grade micrObial Sequences (FDA-ARGOS): Supporting development and validation of Infectious Disease Dx tests.</title>
        <authorList>
            <person name="Duncan R."/>
            <person name="Fisher C."/>
            <person name="Tallon L."/>
            <person name="Sadzewicz L."/>
            <person name="Sengamalay N."/>
            <person name="Ott S."/>
            <person name="Godinez A."/>
            <person name="Nagaraj S."/>
            <person name="Vavikolanu K."/>
            <person name="Nadendla S."/>
            <person name="Aluvathingal J."/>
            <person name="Sichtig H."/>
        </authorList>
    </citation>
    <scope>NUCLEOTIDE SEQUENCE [LARGE SCALE GENOMIC DNA]</scope>
    <source>
        <strain evidence="6">FDAARGOS_361</strain>
    </source>
</reference>
<evidence type="ECO:0000313" key="6">
    <source>
        <dbReference type="Proteomes" id="UP000318447"/>
    </source>
</evidence>
<evidence type="ECO:0000256" key="1">
    <source>
        <dbReference type="ARBA" id="ARBA00001971"/>
    </source>
</evidence>
<dbReference type="GO" id="GO:0020037">
    <property type="term" value="F:heme binding"/>
    <property type="evidence" value="ECO:0007669"/>
    <property type="project" value="InterPro"/>
</dbReference>
<dbReference type="PRINTS" id="PR00463">
    <property type="entry name" value="EP450I"/>
</dbReference>
<dbReference type="InterPro" id="IPR002401">
    <property type="entry name" value="Cyt_P450_E_grp-I"/>
</dbReference>
<dbReference type="VEuPathDB" id="TriTrypDB:LDHU3_34.5270"/>
<dbReference type="GO" id="GO:0005506">
    <property type="term" value="F:iron ion binding"/>
    <property type="evidence" value="ECO:0007669"/>
    <property type="project" value="InterPro"/>
</dbReference>
<dbReference type="VEuPathDB" id="TriTrypDB:LdCL_340040000"/>
<dbReference type="InterPro" id="IPR001128">
    <property type="entry name" value="Cyt_P450"/>
</dbReference>
<dbReference type="GO" id="GO:0004497">
    <property type="term" value="F:monooxygenase activity"/>
    <property type="evidence" value="ECO:0007669"/>
    <property type="project" value="UniProtKB-KW"/>
</dbReference>
<dbReference type="GO" id="GO:0016705">
    <property type="term" value="F:oxidoreductase activity, acting on paired donors, with incorporation or reduction of molecular oxygen"/>
    <property type="evidence" value="ECO:0007669"/>
    <property type="project" value="InterPro"/>
</dbReference>
<name>A0A504X296_LEIDO</name>
<dbReference type="InterPro" id="IPR050121">
    <property type="entry name" value="Cytochrome_P450_monoxygenase"/>
</dbReference>
<organism evidence="5 6">
    <name type="scientific">Leishmania donovani</name>
    <dbReference type="NCBI Taxonomy" id="5661"/>
    <lineage>
        <taxon>Eukaryota</taxon>
        <taxon>Discoba</taxon>
        <taxon>Euglenozoa</taxon>
        <taxon>Kinetoplastea</taxon>
        <taxon>Metakinetoplastina</taxon>
        <taxon>Trypanosomatida</taxon>
        <taxon>Trypanosomatidae</taxon>
        <taxon>Leishmaniinae</taxon>
        <taxon>Leishmania</taxon>
    </lineage>
</organism>
<sequence length="550" mass="61804">MQHSMAPTVSPVQAAAAIATVGFLAYATTRMLQALYSAPPNMPEPAIPPNSEDGLVWSVVKRVLYRHFYVVRKGDPLKTLQRWCAEFDYKPFVMKIFFRPHVVLSSPVDIEHVLLRADTKFYKDTGYDIVRIVVGRVGLLAVGNKAQHAIHRRILMPIFRSQNIRGVANEIIRMHALRMMGGLFDLIQCGGEQDAVVNLSDHVFRMALSAIGEAAFRASRGESLRVRGHFDVMMKMSRVNYFCPYLKSSAQRNARNTLKEMCVELLDKNMQINQIGTRWCVMDALIDELYVHFSMDDVLDHVVTFLFAGHDTVSHTLEFLFALLGTNTEVQERLYEALEDLMPSICTCPTVQELMECDYLVAIVKEVLRMYPAAPIIYRDAAEDVYLPGSAVVIPKGMTVVITLSALQRNTHVYGDDVDVFRPERWLGEEGEALRKRCGRCGYIPFSCGKRSCIGQELGYLELLVVTALLGRHLKMELVGEFPEARYNITIAVSHSVSMRITARDGIPVGEVYERIANVLDLNDEDAESARNVTREAEGETSCKEAAVRG</sequence>
<proteinExistence type="inferred from homology"/>
<dbReference type="VEuPathDB" id="TriTrypDB:LdBPK_343110.1"/>
<gene>
    <name evidence="5" type="ORF">CGC21_26870</name>
</gene>
<evidence type="ECO:0000313" key="5">
    <source>
        <dbReference type="EMBL" id="TPP40220.1"/>
    </source>
</evidence>
<dbReference type="PROSITE" id="PS00086">
    <property type="entry name" value="CYTOCHROME_P450"/>
    <property type="match status" value="1"/>
</dbReference>
<keyword evidence="4" id="KW-0503">Monooxygenase</keyword>